<dbReference type="RefSeq" id="WP_051544301.1">
    <property type="nucleotide sequence ID" value="NZ_CBCSHT010000084.1"/>
</dbReference>
<dbReference type="AlphaFoldDB" id="A0A379PL22"/>
<dbReference type="Proteomes" id="UP000254919">
    <property type="component" value="Unassembled WGS sequence"/>
</dbReference>
<sequence length="204" mass="22311">MGWLVSDRPLVRETPAEHLTRDYTTDDEHGRTEVLAASQVGRAVYMAVRRTEKAGPRAGRPYVFAAVILVFNNARDGFGRKDMDETAGPCEVACPPRIMALLSPVEELPSPGYAADWRARVDSARLERRGVAASRKHLLPGQRVRLTEPLSFCKGAVVATEFEVVPTPAGRRGPIFRPVGHAFLCRLPSRLLTVAMTVPAPAVT</sequence>
<feature type="domain" description="DUF6927" evidence="1">
    <location>
        <begin position="112"/>
        <end position="189"/>
    </location>
</feature>
<evidence type="ECO:0000313" key="3">
    <source>
        <dbReference type="Proteomes" id="UP000254919"/>
    </source>
</evidence>
<dbReference type="Pfam" id="PF21992">
    <property type="entry name" value="DUF6927"/>
    <property type="match status" value="1"/>
</dbReference>
<dbReference type="EMBL" id="UGVN01000003">
    <property type="protein sequence ID" value="SUE95647.1"/>
    <property type="molecule type" value="Genomic_DNA"/>
</dbReference>
<evidence type="ECO:0000259" key="1">
    <source>
        <dbReference type="Pfam" id="PF21992"/>
    </source>
</evidence>
<proteinExistence type="predicted"/>
<accession>A0A379PL22</accession>
<organism evidence="2 3">
    <name type="scientific">Roseomonas mucosa</name>
    <dbReference type="NCBI Taxonomy" id="207340"/>
    <lineage>
        <taxon>Bacteria</taxon>
        <taxon>Pseudomonadati</taxon>
        <taxon>Pseudomonadota</taxon>
        <taxon>Alphaproteobacteria</taxon>
        <taxon>Acetobacterales</taxon>
        <taxon>Roseomonadaceae</taxon>
        <taxon>Roseomonas</taxon>
    </lineage>
</organism>
<gene>
    <name evidence="2" type="ORF">NCTC13291_04535</name>
</gene>
<evidence type="ECO:0000313" key="2">
    <source>
        <dbReference type="EMBL" id="SUE95647.1"/>
    </source>
</evidence>
<name>A0A379PL22_9PROT</name>
<protein>
    <recommendedName>
        <fullName evidence="1">DUF6927 domain-containing protein</fullName>
    </recommendedName>
</protein>
<dbReference type="InterPro" id="IPR053845">
    <property type="entry name" value="DUF6927"/>
</dbReference>
<reference evidence="2 3" key="1">
    <citation type="submission" date="2018-06" db="EMBL/GenBank/DDBJ databases">
        <authorList>
            <consortium name="Pathogen Informatics"/>
            <person name="Doyle S."/>
        </authorList>
    </citation>
    <scope>NUCLEOTIDE SEQUENCE [LARGE SCALE GENOMIC DNA]</scope>
    <source>
        <strain evidence="2 3">NCTC13291</strain>
    </source>
</reference>